<protein>
    <submittedName>
        <fullName evidence="4">DUF1758 domain-containing protein</fullName>
    </submittedName>
</protein>
<evidence type="ECO:0000313" key="2">
    <source>
        <dbReference type="EMBL" id="VDO48030.1"/>
    </source>
</evidence>
<dbReference type="WBParaSite" id="OFLC_0000682301-mRNA-1">
    <property type="protein sequence ID" value="OFLC_0000682301-mRNA-1"/>
    <property type="gene ID" value="OFLC_0000682301"/>
</dbReference>
<dbReference type="Proteomes" id="UP000267606">
    <property type="component" value="Unassembled WGS sequence"/>
</dbReference>
<proteinExistence type="predicted"/>
<evidence type="ECO:0000313" key="3">
    <source>
        <dbReference type="Proteomes" id="UP000267606"/>
    </source>
</evidence>
<evidence type="ECO:0000313" key="4">
    <source>
        <dbReference type="WBParaSite" id="OFLC_0000682301-mRNA-1"/>
    </source>
</evidence>
<reference evidence="4" key="1">
    <citation type="submission" date="2016-06" db="UniProtKB">
        <authorList>
            <consortium name="WormBaseParasite"/>
        </authorList>
    </citation>
    <scope>IDENTIFICATION</scope>
</reference>
<reference evidence="2 3" key="2">
    <citation type="submission" date="2018-11" db="EMBL/GenBank/DDBJ databases">
        <authorList>
            <consortium name="Pathogen Informatics"/>
        </authorList>
    </citation>
    <scope>NUCLEOTIDE SEQUENCE [LARGE SCALE GENOMIC DNA]</scope>
</reference>
<name>A0A183HH62_9BILA</name>
<dbReference type="EMBL" id="UZAJ01006722">
    <property type="protein sequence ID" value="VDO48030.1"/>
    <property type="molecule type" value="Genomic_DNA"/>
</dbReference>
<dbReference type="InterPro" id="IPR008737">
    <property type="entry name" value="DUF1758"/>
</dbReference>
<gene>
    <name evidence="2" type="ORF">OFLC_LOCUS6825</name>
</gene>
<feature type="domain" description="DUF1758" evidence="1">
    <location>
        <begin position="26"/>
        <end position="65"/>
    </location>
</feature>
<accession>A0A183HH62</accession>
<sequence length="130" mass="14606">MIKADCNKLPATVQQEQVDSRDGYWRKPDILIGANYFLDLIQFESIIAMESGFSLVFTKLGPMITGTGYINQLCNHKKGSTYPQIATRPTKTAPLIISDGDVPDINFWQLELLGTSGNWNCWAYMNHSCL</sequence>
<organism evidence="4">
    <name type="scientific">Onchocerca flexuosa</name>
    <dbReference type="NCBI Taxonomy" id="387005"/>
    <lineage>
        <taxon>Eukaryota</taxon>
        <taxon>Metazoa</taxon>
        <taxon>Ecdysozoa</taxon>
        <taxon>Nematoda</taxon>
        <taxon>Chromadorea</taxon>
        <taxon>Rhabditida</taxon>
        <taxon>Spirurina</taxon>
        <taxon>Spiruromorpha</taxon>
        <taxon>Filarioidea</taxon>
        <taxon>Onchocercidae</taxon>
        <taxon>Onchocerca</taxon>
    </lineage>
</organism>
<dbReference type="Pfam" id="PF05585">
    <property type="entry name" value="DUF1758"/>
    <property type="match status" value="1"/>
</dbReference>
<dbReference type="AlphaFoldDB" id="A0A183HH62"/>
<keyword evidence="3" id="KW-1185">Reference proteome</keyword>
<evidence type="ECO:0000259" key="1">
    <source>
        <dbReference type="Pfam" id="PF05585"/>
    </source>
</evidence>